<dbReference type="InterPro" id="IPR026564">
    <property type="entry name" value="Transcrip_reg_TACO1-like_dom3"/>
</dbReference>
<dbReference type="AlphaFoldDB" id="A0A9D5KAK7"/>
<dbReference type="InterPro" id="IPR048300">
    <property type="entry name" value="TACO1_YebC-like_2nd/3rd_dom"/>
</dbReference>
<accession>A0A9D5KAK7</accession>
<evidence type="ECO:0000313" key="3">
    <source>
        <dbReference type="Proteomes" id="UP000630660"/>
    </source>
</evidence>
<dbReference type="EMBL" id="WJKJ01000338">
    <property type="protein sequence ID" value="MBD3365568.1"/>
    <property type="molecule type" value="Genomic_DNA"/>
</dbReference>
<comment type="caution">
    <text evidence="2">The sequence shown here is derived from an EMBL/GenBank/DDBJ whole genome shotgun (WGS) entry which is preliminary data.</text>
</comment>
<dbReference type="PANTHER" id="PTHR12532:SF6">
    <property type="entry name" value="TRANSCRIPTIONAL REGULATORY PROTEIN YEBC-RELATED"/>
    <property type="match status" value="1"/>
</dbReference>
<dbReference type="GO" id="GO:0005829">
    <property type="term" value="C:cytosol"/>
    <property type="evidence" value="ECO:0007669"/>
    <property type="project" value="TreeGrafter"/>
</dbReference>
<name>A0A9D5KAK7_UNCW3</name>
<dbReference type="Pfam" id="PF01709">
    <property type="entry name" value="Transcrip_reg"/>
    <property type="match status" value="1"/>
</dbReference>
<evidence type="ECO:0000313" key="2">
    <source>
        <dbReference type="EMBL" id="MBD3365568.1"/>
    </source>
</evidence>
<dbReference type="SUPFAM" id="SSF75625">
    <property type="entry name" value="YebC-like"/>
    <property type="match status" value="1"/>
</dbReference>
<evidence type="ECO:0000259" key="1">
    <source>
        <dbReference type="Pfam" id="PF01709"/>
    </source>
</evidence>
<sequence>NIDRAVKRGTGELPGVTYEEVTYEAYGPSGVAIVIVVLTDNKNRTLGEIKHILSRHNASLGGTGSVAWQFKSYGIIHLPADKYDEERALDIALEAGAEDFKRDGSLYEIRTEPTDFGSVRDALEEKGVEIIQAELTQVPQNTVSLTEKEAAKILKLMDALDDQDDVQKVYANFDIPEEVMEKLAAEV</sequence>
<dbReference type="InterPro" id="IPR029072">
    <property type="entry name" value="YebC-like"/>
</dbReference>
<organism evidence="2 3">
    <name type="scientific">candidate division WOR-3 bacterium</name>
    <dbReference type="NCBI Taxonomy" id="2052148"/>
    <lineage>
        <taxon>Bacteria</taxon>
        <taxon>Bacteria division WOR-3</taxon>
    </lineage>
</organism>
<gene>
    <name evidence="2" type="ORF">GF359_10185</name>
</gene>
<keyword evidence="2" id="KW-0238">DNA-binding</keyword>
<dbReference type="PANTHER" id="PTHR12532">
    <property type="entry name" value="TRANSLATIONAL ACTIVATOR OF CYTOCHROME C OXIDASE 1"/>
    <property type="match status" value="1"/>
</dbReference>
<dbReference type="InterPro" id="IPR002876">
    <property type="entry name" value="Transcrip_reg_TACO1-like"/>
</dbReference>
<dbReference type="Gene3D" id="3.30.70.980">
    <property type="match status" value="2"/>
</dbReference>
<dbReference type="GO" id="GO:0003677">
    <property type="term" value="F:DNA binding"/>
    <property type="evidence" value="ECO:0007669"/>
    <property type="project" value="UniProtKB-KW"/>
</dbReference>
<feature type="domain" description="TACO1/YebC-like second and third" evidence="1">
    <location>
        <begin position="18"/>
        <end position="173"/>
    </location>
</feature>
<protein>
    <submittedName>
        <fullName evidence="2">YebC/PmpR family DNA-binding transcriptional regulator</fullName>
    </submittedName>
</protein>
<proteinExistence type="predicted"/>
<dbReference type="Proteomes" id="UP000630660">
    <property type="component" value="Unassembled WGS sequence"/>
</dbReference>
<reference evidence="2" key="1">
    <citation type="submission" date="2019-11" db="EMBL/GenBank/DDBJ databases">
        <title>Microbial mats filling the niche in hypersaline microbial mats.</title>
        <authorList>
            <person name="Wong H.L."/>
            <person name="Macleod F.I."/>
            <person name="White R.A. III"/>
            <person name="Burns B.P."/>
        </authorList>
    </citation>
    <scope>NUCLEOTIDE SEQUENCE</scope>
    <source>
        <strain evidence="2">Bin_327</strain>
    </source>
</reference>
<feature type="non-terminal residue" evidence="2">
    <location>
        <position position="1"/>
    </location>
</feature>